<dbReference type="AlphaFoldDB" id="N1QVB6"/>
<sequence length="56" mass="6433">MSSLSSCSVARLLHLVQCMKWTDKEDAKMHSGYIKSDAIIKIWTEYVSNHVDKNFS</sequence>
<organism evidence="1">
    <name type="scientific">Aegilops tauschii</name>
    <name type="common">Tausch's goatgrass</name>
    <name type="synonym">Aegilops squarrosa</name>
    <dbReference type="NCBI Taxonomy" id="37682"/>
    <lineage>
        <taxon>Eukaryota</taxon>
        <taxon>Viridiplantae</taxon>
        <taxon>Streptophyta</taxon>
        <taxon>Embryophyta</taxon>
        <taxon>Tracheophyta</taxon>
        <taxon>Spermatophyta</taxon>
        <taxon>Magnoliopsida</taxon>
        <taxon>Liliopsida</taxon>
        <taxon>Poales</taxon>
        <taxon>Poaceae</taxon>
        <taxon>BOP clade</taxon>
        <taxon>Pooideae</taxon>
        <taxon>Triticodae</taxon>
        <taxon>Triticeae</taxon>
        <taxon>Triticinae</taxon>
        <taxon>Aegilops</taxon>
    </lineage>
</organism>
<protein>
    <submittedName>
        <fullName evidence="1">Uncharacterized protein</fullName>
    </submittedName>
</protein>
<accession>N1QVB6</accession>
<reference evidence="1" key="1">
    <citation type="submission" date="2015-06" db="UniProtKB">
        <authorList>
            <consortium name="EnsemblPlants"/>
        </authorList>
    </citation>
    <scope>IDENTIFICATION</scope>
</reference>
<proteinExistence type="predicted"/>
<evidence type="ECO:0000313" key="1">
    <source>
        <dbReference type="EnsemblPlants" id="EMT14277"/>
    </source>
</evidence>
<dbReference type="EnsemblPlants" id="EMT14277">
    <property type="protein sequence ID" value="EMT14277"/>
    <property type="gene ID" value="F775_24628"/>
</dbReference>
<name>N1QVB6_AEGTA</name>